<dbReference type="RefSeq" id="WP_160802753.1">
    <property type="nucleotide sequence ID" value="NZ_WUUL01000014.1"/>
</dbReference>
<name>A0A6I4W3Q1_9BACL</name>
<dbReference type="EMBL" id="WUUL01000014">
    <property type="protein sequence ID" value="MXQ55404.1"/>
    <property type="molecule type" value="Genomic_DNA"/>
</dbReference>
<keyword evidence="1" id="KW-0812">Transmembrane</keyword>
<evidence type="ECO:0000313" key="2">
    <source>
        <dbReference type="EMBL" id="MXQ55404.1"/>
    </source>
</evidence>
<keyword evidence="3" id="KW-1185">Reference proteome</keyword>
<protein>
    <submittedName>
        <fullName evidence="2">Uncharacterized protein</fullName>
    </submittedName>
</protein>
<keyword evidence="1" id="KW-1133">Transmembrane helix</keyword>
<proteinExistence type="predicted"/>
<sequence>MDNKNNLVAMFRKLPTERKAMIAETAVVVIGWLAKKAVHTYQNRKKKKQEKVSS</sequence>
<gene>
    <name evidence="2" type="ORF">GSM42_17110</name>
</gene>
<reference evidence="2 3" key="1">
    <citation type="submission" date="2019-12" db="EMBL/GenBank/DDBJ databases">
        <title>Whole-genome analyses of novel actinobacteria.</title>
        <authorList>
            <person name="Sahin N."/>
            <person name="Saygin H."/>
        </authorList>
    </citation>
    <scope>NUCLEOTIDE SEQUENCE [LARGE SCALE GENOMIC DNA]</scope>
    <source>
        <strain evidence="2 3">KC615</strain>
    </source>
</reference>
<dbReference type="AlphaFoldDB" id="A0A6I4W3Q1"/>
<accession>A0A6I4W3Q1</accession>
<comment type="caution">
    <text evidence="2">The sequence shown here is derived from an EMBL/GenBank/DDBJ whole genome shotgun (WGS) entry which is preliminary data.</text>
</comment>
<evidence type="ECO:0000313" key="3">
    <source>
        <dbReference type="Proteomes" id="UP000430692"/>
    </source>
</evidence>
<evidence type="ECO:0000256" key="1">
    <source>
        <dbReference type="SAM" id="Phobius"/>
    </source>
</evidence>
<dbReference type="Proteomes" id="UP000430692">
    <property type="component" value="Unassembled WGS sequence"/>
</dbReference>
<keyword evidence="1" id="KW-0472">Membrane</keyword>
<feature type="transmembrane region" description="Helical" evidence="1">
    <location>
        <begin position="20"/>
        <end position="38"/>
    </location>
</feature>
<organism evidence="2 3">
    <name type="scientific">Shimazuella alba</name>
    <dbReference type="NCBI Taxonomy" id="2690964"/>
    <lineage>
        <taxon>Bacteria</taxon>
        <taxon>Bacillati</taxon>
        <taxon>Bacillota</taxon>
        <taxon>Bacilli</taxon>
        <taxon>Bacillales</taxon>
        <taxon>Thermoactinomycetaceae</taxon>
        <taxon>Shimazuella</taxon>
    </lineage>
</organism>